<dbReference type="InterPro" id="IPR011993">
    <property type="entry name" value="PH-like_dom_sf"/>
</dbReference>
<dbReference type="GO" id="GO:0005737">
    <property type="term" value="C:cytoplasm"/>
    <property type="evidence" value="ECO:0007669"/>
    <property type="project" value="TreeGrafter"/>
</dbReference>
<evidence type="ECO:0000313" key="3">
    <source>
        <dbReference type="Proteomes" id="UP000678393"/>
    </source>
</evidence>
<dbReference type="Pfam" id="PF00169">
    <property type="entry name" value="PH"/>
    <property type="match status" value="1"/>
</dbReference>
<dbReference type="PANTHER" id="PTHR12673:SF267">
    <property type="entry name" value="PROTEIN CBG10230"/>
    <property type="match status" value="1"/>
</dbReference>
<dbReference type="Gene3D" id="3.30.40.10">
    <property type="entry name" value="Zinc/RING finger domain, C3HC4 (zinc finger)"/>
    <property type="match status" value="1"/>
</dbReference>
<dbReference type="InterPro" id="IPR011011">
    <property type="entry name" value="Znf_FYVE_PHD"/>
</dbReference>
<keyword evidence="3" id="KW-1185">Reference proteome</keyword>
<dbReference type="GO" id="GO:0005085">
    <property type="term" value="F:guanyl-nucleotide exchange factor activity"/>
    <property type="evidence" value="ECO:0007669"/>
    <property type="project" value="TreeGrafter"/>
</dbReference>
<reference evidence="2" key="1">
    <citation type="submission" date="2021-04" db="EMBL/GenBank/DDBJ databases">
        <authorList>
            <consortium name="Molecular Ecology Group"/>
        </authorList>
    </citation>
    <scope>NUCLEOTIDE SEQUENCE</scope>
</reference>
<evidence type="ECO:0000313" key="2">
    <source>
        <dbReference type="EMBL" id="CAG5120813.1"/>
    </source>
</evidence>
<dbReference type="EMBL" id="CAJHNH020000968">
    <property type="protein sequence ID" value="CAG5120813.1"/>
    <property type="molecule type" value="Genomic_DNA"/>
</dbReference>
<dbReference type="PROSITE" id="PS50003">
    <property type="entry name" value="PH_DOMAIN"/>
    <property type="match status" value="1"/>
</dbReference>
<evidence type="ECO:0000259" key="1">
    <source>
        <dbReference type="PROSITE" id="PS50003"/>
    </source>
</evidence>
<dbReference type="InterPro" id="IPR001849">
    <property type="entry name" value="PH_domain"/>
</dbReference>
<feature type="non-terminal residue" evidence="2">
    <location>
        <position position="1"/>
    </location>
</feature>
<sequence>VVCCHCSQNKAPLRYLALEPARVCDSCFEKLKAAMASELERSRRNRHVMLHLEKDSPSILSEGPATSTPAAIIREGRDFVGMKHDSGLSLHAIMDRFQKLRNSNHERRKPNSFIPSVLKEVHANDEGSDMCGYLHTYRSRKWKRLWFVVKGKVLYTYKASEDMAAVESMPLLGFEVSRLHT</sequence>
<accession>A0A8S3YUT5</accession>
<proteinExistence type="predicted"/>
<dbReference type="Gene3D" id="2.30.29.30">
    <property type="entry name" value="Pleckstrin-homology domain (PH domain)/Phosphotyrosine-binding domain (PTB)"/>
    <property type="match status" value="1"/>
</dbReference>
<dbReference type="AlphaFoldDB" id="A0A8S3YUT5"/>
<feature type="domain" description="PH" evidence="1">
    <location>
        <begin position="127"/>
        <end position="181"/>
    </location>
</feature>
<organism evidence="2 3">
    <name type="scientific">Candidula unifasciata</name>
    <dbReference type="NCBI Taxonomy" id="100452"/>
    <lineage>
        <taxon>Eukaryota</taxon>
        <taxon>Metazoa</taxon>
        <taxon>Spiralia</taxon>
        <taxon>Lophotrochozoa</taxon>
        <taxon>Mollusca</taxon>
        <taxon>Gastropoda</taxon>
        <taxon>Heterobranchia</taxon>
        <taxon>Euthyneura</taxon>
        <taxon>Panpulmonata</taxon>
        <taxon>Eupulmonata</taxon>
        <taxon>Stylommatophora</taxon>
        <taxon>Helicina</taxon>
        <taxon>Helicoidea</taxon>
        <taxon>Geomitridae</taxon>
        <taxon>Candidula</taxon>
    </lineage>
</organism>
<dbReference type="Proteomes" id="UP000678393">
    <property type="component" value="Unassembled WGS sequence"/>
</dbReference>
<dbReference type="InterPro" id="IPR051092">
    <property type="entry name" value="FYVE_RhoGEF_PH"/>
</dbReference>
<feature type="non-terminal residue" evidence="2">
    <location>
        <position position="181"/>
    </location>
</feature>
<dbReference type="SUPFAM" id="SSF57903">
    <property type="entry name" value="FYVE/PHD zinc finger"/>
    <property type="match status" value="1"/>
</dbReference>
<dbReference type="SUPFAM" id="SSF50729">
    <property type="entry name" value="PH domain-like"/>
    <property type="match status" value="1"/>
</dbReference>
<dbReference type="PANTHER" id="PTHR12673">
    <property type="entry name" value="FACIOGENITAL DYSPLASIA PROTEIN"/>
    <property type="match status" value="1"/>
</dbReference>
<comment type="caution">
    <text evidence="2">The sequence shown here is derived from an EMBL/GenBank/DDBJ whole genome shotgun (WGS) entry which is preliminary data.</text>
</comment>
<gene>
    <name evidence="2" type="ORF">CUNI_LOCUS6371</name>
</gene>
<name>A0A8S3YUT5_9EUPU</name>
<dbReference type="OrthoDB" id="245697at2759"/>
<dbReference type="InterPro" id="IPR013083">
    <property type="entry name" value="Znf_RING/FYVE/PHD"/>
</dbReference>
<protein>
    <recommendedName>
        <fullName evidence="1">PH domain-containing protein</fullName>
    </recommendedName>
</protein>